<dbReference type="OrthoDB" id="5242355at2"/>
<keyword evidence="4 6" id="KW-1133">Transmembrane helix</keyword>
<dbReference type="Proteomes" id="UP000252015">
    <property type="component" value="Unassembled WGS sequence"/>
</dbReference>
<name>A0A1E3SZY6_MYCSH</name>
<organism evidence="7 8">
    <name type="scientific">Mycobacterium shimoidei</name>
    <dbReference type="NCBI Taxonomy" id="29313"/>
    <lineage>
        <taxon>Bacteria</taxon>
        <taxon>Bacillati</taxon>
        <taxon>Actinomycetota</taxon>
        <taxon>Actinomycetes</taxon>
        <taxon>Mycobacteriales</taxon>
        <taxon>Mycobacteriaceae</taxon>
        <taxon>Mycobacterium</taxon>
    </lineage>
</organism>
<gene>
    <name evidence="7" type="ORF">MSP7336_04114</name>
</gene>
<dbReference type="PANTHER" id="PTHR42893:SF46">
    <property type="entry name" value="PROTEIN DETOXIFICATION 44, CHLOROPLASTIC"/>
    <property type="match status" value="1"/>
</dbReference>
<feature type="transmembrane region" description="Helical" evidence="6">
    <location>
        <begin position="40"/>
        <end position="65"/>
    </location>
</feature>
<dbReference type="PANTHER" id="PTHR42893">
    <property type="entry name" value="PROTEIN DETOXIFICATION 44, CHLOROPLASTIC-RELATED"/>
    <property type="match status" value="1"/>
</dbReference>
<sequence length="437" mass="44802">MADMPAASSRQIVGLALPALGVLAAEPLYLLFDTAVVGRLGALSLAGLAIGALILGLVASDLTFLSYGTTARAARHFGAGDRASAVAEGVQATWLALGLGALIVLVVQVAALPVVSVIASGEAIAAAALPWLRIAILGAPAILVSMAGNGWLRGVQDTVRPLRYVVAGFGLSALLCPLLVYGWLGLPRLELAGSAVANLVGQWLAALLFGRALLAERVSLRLNRAALRAQLVMGRDLMLRTLAFQACFVSAAAVAARFGAAALGAHQVVLQLWTFLALVLDSLAIAAQALVGAALGAGRVEHAKSVARQVTVFSTIAAGALAALFASGAAVLPKLFTDDRSVLAVIAVPWWFLVAQLPLAGIVFALDGVLLGAGDAAFMRTATIVSALAGFLPLTWLSLVFGWGLAGIWSGLTTFILLRLAFVGIRTISGRWAVTGT</sequence>
<dbReference type="RefSeq" id="WP_069398033.1">
    <property type="nucleotide sequence ID" value="NZ_JACKUN010000043.1"/>
</dbReference>
<dbReference type="CDD" id="cd13136">
    <property type="entry name" value="MATE_DinF_like"/>
    <property type="match status" value="1"/>
</dbReference>
<dbReference type="GO" id="GO:0005886">
    <property type="term" value="C:plasma membrane"/>
    <property type="evidence" value="ECO:0007669"/>
    <property type="project" value="TreeGrafter"/>
</dbReference>
<feature type="transmembrane region" description="Helical" evidence="6">
    <location>
        <begin position="342"/>
        <end position="366"/>
    </location>
</feature>
<feature type="transmembrane region" description="Helical" evidence="6">
    <location>
        <begin position="272"/>
        <end position="298"/>
    </location>
</feature>
<feature type="transmembrane region" description="Helical" evidence="6">
    <location>
        <begin position="131"/>
        <end position="152"/>
    </location>
</feature>
<dbReference type="InterPro" id="IPR002528">
    <property type="entry name" value="MATE_fam"/>
</dbReference>
<evidence type="ECO:0000256" key="4">
    <source>
        <dbReference type="ARBA" id="ARBA00022989"/>
    </source>
</evidence>
<comment type="similarity">
    <text evidence="2">Belongs to the multi antimicrobial extrusion (MATE) (TC 2.A.66.1) family.</text>
</comment>
<dbReference type="InterPro" id="IPR044644">
    <property type="entry name" value="DinF-like"/>
</dbReference>
<feature type="transmembrane region" description="Helical" evidence="6">
    <location>
        <begin position="378"/>
        <end position="397"/>
    </location>
</feature>
<feature type="transmembrane region" description="Helical" evidence="6">
    <location>
        <begin position="94"/>
        <end position="119"/>
    </location>
</feature>
<keyword evidence="8" id="KW-1185">Reference proteome</keyword>
<dbReference type="EMBL" id="UEGW01000001">
    <property type="protein sequence ID" value="SRX95841.1"/>
    <property type="molecule type" value="Genomic_DNA"/>
</dbReference>
<dbReference type="GO" id="GO:0042910">
    <property type="term" value="F:xenobiotic transmembrane transporter activity"/>
    <property type="evidence" value="ECO:0007669"/>
    <property type="project" value="InterPro"/>
</dbReference>
<evidence type="ECO:0000256" key="6">
    <source>
        <dbReference type="SAM" id="Phobius"/>
    </source>
</evidence>
<feature type="transmembrane region" description="Helical" evidence="6">
    <location>
        <begin position="164"/>
        <end position="184"/>
    </location>
</feature>
<evidence type="ECO:0000313" key="7">
    <source>
        <dbReference type="EMBL" id="SRX95841.1"/>
    </source>
</evidence>
<protein>
    <submittedName>
        <fullName evidence="7">Putative DNA-damage-inducible protein F DinF [Mycobacterium tuberculosis H37Rv]</fullName>
    </submittedName>
</protein>
<feature type="transmembrane region" description="Helical" evidence="6">
    <location>
        <begin position="403"/>
        <end position="422"/>
    </location>
</feature>
<evidence type="ECO:0000256" key="3">
    <source>
        <dbReference type="ARBA" id="ARBA00022692"/>
    </source>
</evidence>
<evidence type="ECO:0000256" key="1">
    <source>
        <dbReference type="ARBA" id="ARBA00004141"/>
    </source>
</evidence>
<comment type="subcellular location">
    <subcellularLocation>
        <location evidence="1">Membrane</location>
        <topology evidence="1">Multi-pass membrane protein</topology>
    </subcellularLocation>
</comment>
<proteinExistence type="inferred from homology"/>
<accession>A0A1E3SZY6</accession>
<dbReference type="AlphaFoldDB" id="A0A1E3SZY6"/>
<evidence type="ECO:0000313" key="8">
    <source>
        <dbReference type="Proteomes" id="UP000252015"/>
    </source>
</evidence>
<feature type="transmembrane region" description="Helical" evidence="6">
    <location>
        <begin position="196"/>
        <end position="216"/>
    </location>
</feature>
<feature type="transmembrane region" description="Helical" evidence="6">
    <location>
        <begin position="237"/>
        <end position="260"/>
    </location>
</feature>
<dbReference type="STRING" id="29313.BHQ16_21065"/>
<dbReference type="GO" id="GO:0015297">
    <property type="term" value="F:antiporter activity"/>
    <property type="evidence" value="ECO:0007669"/>
    <property type="project" value="InterPro"/>
</dbReference>
<keyword evidence="3 6" id="KW-0812">Transmembrane</keyword>
<keyword evidence="5 6" id="KW-0472">Membrane</keyword>
<dbReference type="NCBIfam" id="TIGR00797">
    <property type="entry name" value="matE"/>
    <property type="match status" value="1"/>
</dbReference>
<reference evidence="7 8" key="1">
    <citation type="submission" date="2018-05" db="EMBL/GenBank/DDBJ databases">
        <authorList>
            <consortium name="IHU Genomes"/>
        </authorList>
    </citation>
    <scope>NUCLEOTIDE SEQUENCE [LARGE SCALE GENOMIC DNA]</scope>
    <source>
        <strain evidence="7 8">P7336</strain>
    </source>
</reference>
<evidence type="ECO:0000256" key="5">
    <source>
        <dbReference type="ARBA" id="ARBA00023136"/>
    </source>
</evidence>
<evidence type="ECO:0000256" key="2">
    <source>
        <dbReference type="ARBA" id="ARBA00010199"/>
    </source>
</evidence>
<feature type="transmembrane region" description="Helical" evidence="6">
    <location>
        <begin position="310"/>
        <end position="330"/>
    </location>
</feature>
<dbReference type="Pfam" id="PF01554">
    <property type="entry name" value="MatE"/>
    <property type="match status" value="2"/>
</dbReference>